<dbReference type="VEuPathDB" id="FungiDB:PNEG_01782"/>
<dbReference type="HOGENOM" id="CLU_1402970_0_0_1"/>
<evidence type="ECO:0000313" key="4">
    <source>
        <dbReference type="EMBL" id="EMR10028.1"/>
    </source>
</evidence>
<comment type="caution">
    <text evidence="4">The sequence shown here is derived from an EMBL/GenBank/DDBJ whole genome shotgun (WGS) entry which is preliminary data.</text>
</comment>
<dbReference type="GeneID" id="19895476"/>
<dbReference type="STRING" id="1069680.M7NMW9"/>
<feature type="region of interest" description="Disordered" evidence="2">
    <location>
        <begin position="156"/>
        <end position="194"/>
    </location>
</feature>
<reference evidence="5" key="1">
    <citation type="journal article" date="2016" name="Nat. Commun.">
        <title>Genome analysis of three Pneumocystis species reveals adaptation mechanisms to life exclusively in mammalian hosts.</title>
        <authorList>
            <person name="Ma L."/>
            <person name="Chen Z."/>
            <person name="Huang D.W."/>
            <person name="Kutty G."/>
            <person name="Ishihara M."/>
            <person name="Wang H."/>
            <person name="Abouelleil A."/>
            <person name="Bishop L."/>
            <person name="Davey E."/>
            <person name="Deng R."/>
            <person name="Deng X."/>
            <person name="Fan L."/>
            <person name="Fantoni G."/>
            <person name="Fitzgerald M."/>
            <person name="Gogineni E."/>
            <person name="Goldberg J.M."/>
            <person name="Handley G."/>
            <person name="Hu X."/>
            <person name="Huber C."/>
            <person name="Jiao X."/>
            <person name="Jones K."/>
            <person name="Levin J.Z."/>
            <person name="Liu Y."/>
            <person name="Macdonald P."/>
            <person name="Melnikov A."/>
            <person name="Raley C."/>
            <person name="Sassi M."/>
            <person name="Sherman B.T."/>
            <person name="Song X."/>
            <person name="Sykes S."/>
            <person name="Tran B."/>
            <person name="Walsh L."/>
            <person name="Xia Y."/>
            <person name="Yang J."/>
            <person name="Young S."/>
            <person name="Zeng Q."/>
            <person name="Zheng X."/>
            <person name="Stephens R."/>
            <person name="Nusbaum C."/>
            <person name="Birren B.W."/>
            <person name="Azadi P."/>
            <person name="Lempicki R.A."/>
            <person name="Cuomo C.A."/>
            <person name="Kovacs J.A."/>
        </authorList>
    </citation>
    <scope>NUCLEOTIDE SEQUENCE [LARGE SCALE GENOMIC DNA]</scope>
    <source>
        <strain evidence="5">B123</strain>
    </source>
</reference>
<organism evidence="4 5">
    <name type="scientific">Pneumocystis murina (strain B123)</name>
    <name type="common">Mouse pneumocystis pneumonia agent</name>
    <name type="synonym">Pneumocystis carinii f. sp. muris</name>
    <dbReference type="NCBI Taxonomy" id="1069680"/>
    <lineage>
        <taxon>Eukaryota</taxon>
        <taxon>Fungi</taxon>
        <taxon>Dikarya</taxon>
        <taxon>Ascomycota</taxon>
        <taxon>Taphrinomycotina</taxon>
        <taxon>Pneumocystomycetes</taxon>
        <taxon>Pneumocystaceae</taxon>
        <taxon>Pneumocystis</taxon>
    </lineage>
</organism>
<dbReference type="EMBL" id="AFWA02000008">
    <property type="protein sequence ID" value="EMR10028.1"/>
    <property type="molecule type" value="Genomic_DNA"/>
</dbReference>
<protein>
    <recommendedName>
        <fullName evidence="3">Transcription factor Iwr1 domain-containing protein</fullName>
    </recommendedName>
</protein>
<feature type="domain" description="Transcription factor Iwr1" evidence="3">
    <location>
        <begin position="115"/>
        <end position="182"/>
    </location>
</feature>
<evidence type="ECO:0000313" key="5">
    <source>
        <dbReference type="Proteomes" id="UP000011958"/>
    </source>
</evidence>
<evidence type="ECO:0000256" key="2">
    <source>
        <dbReference type="SAM" id="MobiDB-lite"/>
    </source>
</evidence>
<dbReference type="Proteomes" id="UP000011958">
    <property type="component" value="Unassembled WGS sequence"/>
</dbReference>
<dbReference type="OrthoDB" id="6255506at2759"/>
<name>M7NMW9_PNEMU</name>
<evidence type="ECO:0000256" key="1">
    <source>
        <dbReference type="ARBA" id="ARBA00010218"/>
    </source>
</evidence>
<dbReference type="RefSeq" id="XP_007873750.1">
    <property type="nucleotide sequence ID" value="XM_007875559.1"/>
</dbReference>
<keyword evidence="5" id="KW-1185">Reference proteome</keyword>
<comment type="similarity">
    <text evidence="1">Belongs to the IWR1/SLC7A6OS family.</text>
</comment>
<dbReference type="InterPro" id="IPR013883">
    <property type="entry name" value="TF_Iwr1_dom"/>
</dbReference>
<proteinExistence type="inferred from homology"/>
<accession>M7NMW9</accession>
<evidence type="ECO:0000259" key="3">
    <source>
        <dbReference type="Pfam" id="PF08574"/>
    </source>
</evidence>
<gene>
    <name evidence="4" type="ORF">PNEG_01782</name>
</gene>
<sequence>MLQIKRKREEEAVPLIFVTKSSISKELTIPLKRRKQGNNCNKIIIRCAYINKNQVFILFKTLEAESITKFEQEHEKRTIETSNEQDEESRQNEMRILNIEKSHEYTESIFEPFAKDYVYDMYMPLVYTPDTLQTNPICFGILTLEEDNDISFLEETDSYDKYNDDEDSNEEDFYQNSYPDEDEWPNSDVEEREI</sequence>
<dbReference type="AlphaFoldDB" id="M7NMW9"/>
<dbReference type="Pfam" id="PF08574">
    <property type="entry name" value="Iwr1"/>
    <property type="match status" value="1"/>
</dbReference>